<gene>
    <name evidence="4" type="ORF">LTR84_005542</name>
</gene>
<evidence type="ECO:0000256" key="1">
    <source>
        <dbReference type="SAM" id="MobiDB-lite"/>
    </source>
</evidence>
<dbReference type="PROSITE" id="PS50924">
    <property type="entry name" value="MHYT"/>
    <property type="match status" value="1"/>
</dbReference>
<dbReference type="EMBL" id="JAVRRD010000020">
    <property type="protein sequence ID" value="KAK5049119.1"/>
    <property type="molecule type" value="Genomic_DNA"/>
</dbReference>
<feature type="transmembrane region" description="Helical" evidence="2">
    <location>
        <begin position="12"/>
        <end position="33"/>
    </location>
</feature>
<keyword evidence="2" id="KW-0812">Transmembrane</keyword>
<feature type="transmembrane region" description="Helical" evidence="2">
    <location>
        <begin position="222"/>
        <end position="245"/>
    </location>
</feature>
<feature type="transmembrane region" description="Helical" evidence="2">
    <location>
        <begin position="87"/>
        <end position="107"/>
    </location>
</feature>
<feature type="transmembrane region" description="Helical" evidence="2">
    <location>
        <begin position="45"/>
        <end position="67"/>
    </location>
</feature>
<keyword evidence="2" id="KW-1133">Transmembrane helix</keyword>
<reference evidence="4 5" key="1">
    <citation type="submission" date="2023-08" db="EMBL/GenBank/DDBJ databases">
        <title>Black Yeasts Isolated from many extreme environments.</title>
        <authorList>
            <person name="Coleine C."/>
            <person name="Stajich J.E."/>
            <person name="Selbmann L."/>
        </authorList>
    </citation>
    <scope>NUCLEOTIDE SEQUENCE [LARGE SCALE GENOMIC DNA]</scope>
    <source>
        <strain evidence="4 5">CCFEE 5792</strain>
    </source>
</reference>
<evidence type="ECO:0000313" key="5">
    <source>
        <dbReference type="Proteomes" id="UP001358417"/>
    </source>
</evidence>
<dbReference type="Proteomes" id="UP001358417">
    <property type="component" value="Unassembled WGS sequence"/>
</dbReference>
<dbReference type="AlphaFoldDB" id="A0AAV9N883"/>
<name>A0AAV9N883_9EURO</name>
<keyword evidence="2" id="KW-0472">Membrane</keyword>
<accession>A0AAV9N883</accession>
<feature type="transmembrane region" description="Helical" evidence="2">
    <location>
        <begin position="119"/>
        <end position="140"/>
    </location>
</feature>
<evidence type="ECO:0000259" key="3">
    <source>
        <dbReference type="PROSITE" id="PS50924"/>
    </source>
</evidence>
<protein>
    <recommendedName>
        <fullName evidence="3">MHYT domain-containing protein</fullName>
    </recommendedName>
</protein>
<organism evidence="4 5">
    <name type="scientific">Exophiala bonariae</name>
    <dbReference type="NCBI Taxonomy" id="1690606"/>
    <lineage>
        <taxon>Eukaryota</taxon>
        <taxon>Fungi</taxon>
        <taxon>Dikarya</taxon>
        <taxon>Ascomycota</taxon>
        <taxon>Pezizomycotina</taxon>
        <taxon>Eurotiomycetes</taxon>
        <taxon>Chaetothyriomycetidae</taxon>
        <taxon>Chaetothyriales</taxon>
        <taxon>Herpotrichiellaceae</taxon>
        <taxon>Exophiala</taxon>
    </lineage>
</organism>
<feature type="compositionally biased region" description="Basic and acidic residues" evidence="1">
    <location>
        <begin position="721"/>
        <end position="735"/>
    </location>
</feature>
<dbReference type="Pfam" id="PF03707">
    <property type="entry name" value="MHYT"/>
    <property type="match status" value="2"/>
</dbReference>
<dbReference type="PANTHER" id="PTHR35152">
    <property type="entry name" value="DOMAIN SIGNALLING PROTEIN, PUTATIVE (AFU_ORTHOLOGUE AFUA_5G11310)-RELATED"/>
    <property type="match status" value="1"/>
</dbReference>
<evidence type="ECO:0000313" key="4">
    <source>
        <dbReference type="EMBL" id="KAK5049119.1"/>
    </source>
</evidence>
<evidence type="ECO:0000256" key="2">
    <source>
        <dbReference type="SAM" id="Phobius"/>
    </source>
</evidence>
<dbReference type="GeneID" id="89973719"/>
<comment type="caution">
    <text evidence="4">The sequence shown here is derived from an EMBL/GenBank/DDBJ whole genome shotgun (WGS) entry which is preliminary data.</text>
</comment>
<dbReference type="InterPro" id="IPR005330">
    <property type="entry name" value="MHYT_dom"/>
</dbReference>
<dbReference type="RefSeq" id="XP_064704324.1">
    <property type="nucleotide sequence ID" value="XM_064849110.1"/>
</dbReference>
<proteinExistence type="predicted"/>
<feature type="region of interest" description="Disordered" evidence="1">
    <location>
        <begin position="691"/>
        <end position="742"/>
    </location>
</feature>
<dbReference type="PANTHER" id="PTHR35152:SF1">
    <property type="entry name" value="DOMAIN SIGNALLING PROTEIN, PUTATIVE (AFU_ORTHOLOGUE AFUA_5G11310)-RELATED"/>
    <property type="match status" value="1"/>
</dbReference>
<feature type="transmembrane region" description="Helical" evidence="2">
    <location>
        <begin position="152"/>
        <end position="173"/>
    </location>
</feature>
<sequence>MAQVASEVSYAGWHIVLSFFTSLVGCVTTLELLQRRTSTKGLYNWAMLFAAAITMGGFGIWAMHFVGNRAIVLEHGDPERQILYNPGFTALSFFVPILVLVFAFYTLGVTNRARQLHIAIAACLTGAAVCGMHYLGQLGVENYHCSYHVQNVIGAAIISVIASYVALSVFFRLRQAWTDSWWKRALCGAVLAVAVSGMHWTAAAGTIYHWKGDVKVHGNSKLKTSIIASSLSIGCCLMLLVVAIIRGHNRRSARIKAQRLVLACAYFDESGNLMVTQEGVLLSEKITNHYVEKTFGEDELSRTQPTYLWVFRASRNWSVLKDLIAGMKDYLENDATARKYRPGHPSPALQDDSCETPINFAPIFKQLFCVAAQQLAVSVHEPLERLGTLFEEPLDTGAISINVPAKALDLSPTRSFSTNDVEGGFQTITRGKYFFINRRLNRTEVARFAALGYRFASVDQIADPLAKSMQVNRDNMIAHIERMRISTSSENLMPPGLHLACFMLRPSMYKSFDVLVPELRQSQLPYTTVHSSAFSQGQMSQLRAFDDLSMREVMKLLANPSTGIELREECRWQLYNAFVKLLELMGDTDTMMQAKFSTKEFHIPCQSNSDPGPATCTLLTVRSIRNIHATSARKDLTYIPLTFFSAQQQIQELDAPDEIFAQSVHREFGHLLHEEPEKQVITNNNRVSRKASVPGIGAKSSESTRSPIFKNPLGNFKKSRRSDETTIVHHERGTEDESDVEMNGVRSMDSSTISPFEIHTQRTQSETTDLAALENERGGWVTELLDLLRFGVDGWGAARRGGWKWDINVESSFEVRTKEQRLDSCSHE</sequence>
<feature type="domain" description="MHYT" evidence="3">
    <location>
        <begin position="10"/>
        <end position="209"/>
    </location>
</feature>
<feature type="transmembrane region" description="Helical" evidence="2">
    <location>
        <begin position="185"/>
        <end position="210"/>
    </location>
</feature>
<keyword evidence="5" id="KW-1185">Reference proteome</keyword>